<dbReference type="AlphaFoldDB" id="A0AAD8XWB1"/>
<dbReference type="Pfam" id="PF00153">
    <property type="entry name" value="Mito_carr"/>
    <property type="match status" value="3"/>
</dbReference>
<name>A0AAD8XWB1_9STRA</name>
<feature type="repeat" description="Solcar" evidence="9">
    <location>
        <begin position="189"/>
        <end position="276"/>
    </location>
</feature>
<comment type="caution">
    <text evidence="11">The sequence shown here is derived from an EMBL/GenBank/DDBJ whole genome shotgun (WGS) entry which is preliminary data.</text>
</comment>
<keyword evidence="3 10" id="KW-0813">Transport</keyword>
<sequence length="278" mass="29410">MDFVAGSIAGATGQLVGHPLDSIKTRLQSESLLARGTNTASTSAYKCARNIYNEGGLRAFFRGLSLPLCSKSFEQCVAFGIQSAVDQLLEGMDVKEGTLRSGLSGMAAGSTTSLLLTPIYLVKVQLQVTPKGSLSGPIPVIKSTINKLGFFGLYTGAVPIFIGTSIGYGCRFMAYDKATHVAEQSFGFGRIGSVIVGGGMAGMATWASHYPLDLVSSRMEASVALGGEQLTMTEHIKEIYAQSGVKGYFRGIGPCLLRAFPVNATIFLTYDLCKTNLT</sequence>
<accession>A0AAD8XWB1</accession>
<dbReference type="GO" id="GO:0022857">
    <property type="term" value="F:transmembrane transporter activity"/>
    <property type="evidence" value="ECO:0007669"/>
    <property type="project" value="TreeGrafter"/>
</dbReference>
<evidence type="ECO:0000256" key="1">
    <source>
        <dbReference type="ARBA" id="ARBA00004225"/>
    </source>
</evidence>
<dbReference type="EMBL" id="JATAAI010000036">
    <property type="protein sequence ID" value="KAK1734858.1"/>
    <property type="molecule type" value="Genomic_DNA"/>
</dbReference>
<keyword evidence="5" id="KW-0677">Repeat</keyword>
<evidence type="ECO:0000256" key="7">
    <source>
        <dbReference type="ARBA" id="ARBA00023128"/>
    </source>
</evidence>
<evidence type="ECO:0000256" key="8">
    <source>
        <dbReference type="ARBA" id="ARBA00023136"/>
    </source>
</evidence>
<dbReference type="Proteomes" id="UP001224775">
    <property type="component" value="Unassembled WGS sequence"/>
</dbReference>
<keyword evidence="4 9" id="KW-0812">Transmembrane</keyword>
<evidence type="ECO:0000256" key="6">
    <source>
        <dbReference type="ARBA" id="ARBA00022989"/>
    </source>
</evidence>
<evidence type="ECO:0000256" key="10">
    <source>
        <dbReference type="RuleBase" id="RU000488"/>
    </source>
</evidence>
<evidence type="ECO:0000313" key="11">
    <source>
        <dbReference type="EMBL" id="KAK1734858.1"/>
    </source>
</evidence>
<dbReference type="PRINTS" id="PR00926">
    <property type="entry name" value="MITOCARRIER"/>
</dbReference>
<keyword evidence="12" id="KW-1185">Reference proteome</keyword>
<feature type="repeat" description="Solcar" evidence="9">
    <location>
        <begin position="1"/>
        <end position="88"/>
    </location>
</feature>
<reference evidence="11" key="1">
    <citation type="submission" date="2023-06" db="EMBL/GenBank/DDBJ databases">
        <title>Survivors Of The Sea: Transcriptome response of Skeletonema marinoi to long-term dormancy.</title>
        <authorList>
            <person name="Pinder M.I.M."/>
            <person name="Kourtchenko O."/>
            <person name="Robertson E.K."/>
            <person name="Larsson T."/>
            <person name="Maumus F."/>
            <person name="Osuna-Cruz C.M."/>
            <person name="Vancaester E."/>
            <person name="Stenow R."/>
            <person name="Vandepoele K."/>
            <person name="Ploug H."/>
            <person name="Bruchert V."/>
            <person name="Godhe A."/>
            <person name="Topel M."/>
        </authorList>
    </citation>
    <scope>NUCLEOTIDE SEQUENCE</scope>
    <source>
        <strain evidence="11">R05AC</strain>
    </source>
</reference>
<dbReference type="SUPFAM" id="SSF103506">
    <property type="entry name" value="Mitochondrial carrier"/>
    <property type="match status" value="1"/>
</dbReference>
<dbReference type="PROSITE" id="PS50920">
    <property type="entry name" value="SOLCAR"/>
    <property type="match status" value="3"/>
</dbReference>
<evidence type="ECO:0000256" key="4">
    <source>
        <dbReference type="ARBA" id="ARBA00022692"/>
    </source>
</evidence>
<keyword evidence="6" id="KW-1133">Transmembrane helix</keyword>
<dbReference type="GO" id="GO:0031966">
    <property type="term" value="C:mitochondrial membrane"/>
    <property type="evidence" value="ECO:0007669"/>
    <property type="project" value="UniProtKB-SubCell"/>
</dbReference>
<evidence type="ECO:0000256" key="5">
    <source>
        <dbReference type="ARBA" id="ARBA00022737"/>
    </source>
</evidence>
<keyword evidence="8 9" id="KW-0472">Membrane</keyword>
<evidence type="ECO:0000256" key="2">
    <source>
        <dbReference type="ARBA" id="ARBA00006375"/>
    </source>
</evidence>
<dbReference type="InterPro" id="IPR023395">
    <property type="entry name" value="MCP_dom_sf"/>
</dbReference>
<gene>
    <name evidence="11" type="ORF">QTG54_014318</name>
</gene>
<keyword evidence="7" id="KW-0496">Mitochondrion</keyword>
<organism evidence="11 12">
    <name type="scientific">Skeletonema marinoi</name>
    <dbReference type="NCBI Taxonomy" id="267567"/>
    <lineage>
        <taxon>Eukaryota</taxon>
        <taxon>Sar</taxon>
        <taxon>Stramenopiles</taxon>
        <taxon>Ochrophyta</taxon>
        <taxon>Bacillariophyta</taxon>
        <taxon>Coscinodiscophyceae</taxon>
        <taxon>Thalassiosirophycidae</taxon>
        <taxon>Thalassiosirales</taxon>
        <taxon>Skeletonemataceae</taxon>
        <taxon>Skeletonema</taxon>
        <taxon>Skeletonema marinoi-dohrnii complex</taxon>
    </lineage>
</organism>
<proteinExistence type="inferred from homology"/>
<dbReference type="InterPro" id="IPR002067">
    <property type="entry name" value="MCP"/>
</dbReference>
<evidence type="ECO:0000256" key="3">
    <source>
        <dbReference type="ARBA" id="ARBA00022448"/>
    </source>
</evidence>
<dbReference type="Gene3D" id="1.50.40.10">
    <property type="entry name" value="Mitochondrial carrier domain"/>
    <property type="match status" value="1"/>
</dbReference>
<evidence type="ECO:0000313" key="12">
    <source>
        <dbReference type="Proteomes" id="UP001224775"/>
    </source>
</evidence>
<feature type="repeat" description="Solcar" evidence="9">
    <location>
        <begin position="96"/>
        <end position="181"/>
    </location>
</feature>
<protein>
    <submittedName>
        <fullName evidence="11">Mitochondrial carrier protein</fullName>
    </submittedName>
</protein>
<evidence type="ECO:0000256" key="9">
    <source>
        <dbReference type="PROSITE-ProRule" id="PRU00282"/>
    </source>
</evidence>
<dbReference type="InterPro" id="IPR018108">
    <property type="entry name" value="MCP_transmembrane"/>
</dbReference>
<dbReference type="InterPro" id="IPR050567">
    <property type="entry name" value="Mitochondrial_Carrier"/>
</dbReference>
<dbReference type="PANTHER" id="PTHR45624">
    <property type="entry name" value="MITOCHONDRIAL BASIC AMINO ACIDS TRANSPORTER-RELATED"/>
    <property type="match status" value="1"/>
</dbReference>
<comment type="similarity">
    <text evidence="2 10">Belongs to the mitochondrial carrier (TC 2.A.29) family.</text>
</comment>
<comment type="subcellular location">
    <subcellularLocation>
        <location evidence="1">Mitochondrion membrane</location>
        <topology evidence="1">Multi-pass membrane protein</topology>
    </subcellularLocation>
</comment>